<dbReference type="EMBL" id="OB660520">
    <property type="protein sequence ID" value="CAD7225184.1"/>
    <property type="molecule type" value="Genomic_DNA"/>
</dbReference>
<dbReference type="OrthoDB" id="7659889at2759"/>
<proteinExistence type="predicted"/>
<name>A0A7R8W9Q2_9CRUS</name>
<evidence type="ECO:0000313" key="1">
    <source>
        <dbReference type="EMBL" id="CAD7225184.1"/>
    </source>
</evidence>
<reference evidence="1" key="1">
    <citation type="submission" date="2020-11" db="EMBL/GenBank/DDBJ databases">
        <authorList>
            <person name="Tran Van P."/>
        </authorList>
    </citation>
    <scope>NUCLEOTIDE SEQUENCE</scope>
</reference>
<gene>
    <name evidence="1" type="ORF">CTOB1V02_LOCUS3130</name>
</gene>
<sequence length="194" mass="22429">MTVASEPQDSAEELTIWIRLRKWHLHDTGLPPNESEIAEELLPVVLDFPPHYNFKEYLRKELHLPPPNLVGLKLRNPGGALVPFLSSVLKPNTENTPYILDICRLHQTVSVIPRSPYSEHYVATIRNKILGLERRVQELERTAPTVLTEVQDFASKKLNEELEFLDYKLEFLAARVRESEPFEWKGLIRQTPTV</sequence>
<organism evidence="1">
    <name type="scientific">Cyprideis torosa</name>
    <dbReference type="NCBI Taxonomy" id="163714"/>
    <lineage>
        <taxon>Eukaryota</taxon>
        <taxon>Metazoa</taxon>
        <taxon>Ecdysozoa</taxon>
        <taxon>Arthropoda</taxon>
        <taxon>Crustacea</taxon>
        <taxon>Oligostraca</taxon>
        <taxon>Ostracoda</taxon>
        <taxon>Podocopa</taxon>
        <taxon>Podocopida</taxon>
        <taxon>Cytherocopina</taxon>
        <taxon>Cytheroidea</taxon>
        <taxon>Cytherideidae</taxon>
        <taxon>Cyprideis</taxon>
    </lineage>
</organism>
<accession>A0A7R8W9Q2</accession>
<dbReference type="AlphaFoldDB" id="A0A7R8W9Q2"/>
<protein>
    <submittedName>
        <fullName evidence="1">Uncharacterized protein</fullName>
    </submittedName>
</protein>